<dbReference type="PANTHER" id="PTHR33516">
    <property type="entry name" value="LEXA REPRESSOR"/>
    <property type="match status" value="1"/>
</dbReference>
<feature type="non-terminal residue" evidence="2">
    <location>
        <position position="1"/>
    </location>
</feature>
<name>X1LCD0_9ZZZZ</name>
<dbReference type="SUPFAM" id="SSF51306">
    <property type="entry name" value="LexA/Signal peptidase"/>
    <property type="match status" value="1"/>
</dbReference>
<dbReference type="Gene3D" id="2.10.109.10">
    <property type="entry name" value="Umud Fragment, subunit A"/>
    <property type="match status" value="1"/>
</dbReference>
<dbReference type="InterPro" id="IPR036286">
    <property type="entry name" value="LexA/Signal_pep-like_sf"/>
</dbReference>
<dbReference type="AlphaFoldDB" id="X1LCD0"/>
<accession>X1LCD0</accession>
<evidence type="ECO:0000313" key="2">
    <source>
        <dbReference type="EMBL" id="GAI16773.1"/>
    </source>
</evidence>
<dbReference type="InterPro" id="IPR039418">
    <property type="entry name" value="LexA-like"/>
</dbReference>
<comment type="caution">
    <text evidence="2">The sequence shown here is derived from an EMBL/GenBank/DDBJ whole genome shotgun (WGS) entry which is preliminary data.</text>
</comment>
<feature type="domain" description="Peptidase S24/S26A/S26B/S26C" evidence="1">
    <location>
        <begin position="3"/>
        <end position="49"/>
    </location>
</feature>
<dbReference type="Pfam" id="PF00717">
    <property type="entry name" value="Peptidase_S24"/>
    <property type="match status" value="1"/>
</dbReference>
<sequence length="55" mass="6435">AAVWLKIEQEVTLKKVYHEAGRIRLQPANKEMEPMYYPPEDVEIQGRVIGVLRKL</sequence>
<organism evidence="2">
    <name type="scientific">marine sediment metagenome</name>
    <dbReference type="NCBI Taxonomy" id="412755"/>
    <lineage>
        <taxon>unclassified sequences</taxon>
        <taxon>metagenomes</taxon>
        <taxon>ecological metagenomes</taxon>
    </lineage>
</organism>
<dbReference type="EMBL" id="BARV01008147">
    <property type="protein sequence ID" value="GAI16773.1"/>
    <property type="molecule type" value="Genomic_DNA"/>
</dbReference>
<dbReference type="CDD" id="cd06529">
    <property type="entry name" value="S24_LexA-like"/>
    <property type="match status" value="1"/>
</dbReference>
<dbReference type="InterPro" id="IPR050077">
    <property type="entry name" value="LexA_repressor"/>
</dbReference>
<reference evidence="2" key="1">
    <citation type="journal article" date="2014" name="Front. Microbiol.">
        <title>High frequency of phylogenetically diverse reductive dehalogenase-homologous genes in deep subseafloor sedimentary metagenomes.</title>
        <authorList>
            <person name="Kawai M."/>
            <person name="Futagami T."/>
            <person name="Toyoda A."/>
            <person name="Takaki Y."/>
            <person name="Nishi S."/>
            <person name="Hori S."/>
            <person name="Arai W."/>
            <person name="Tsubouchi T."/>
            <person name="Morono Y."/>
            <person name="Uchiyama I."/>
            <person name="Ito T."/>
            <person name="Fujiyama A."/>
            <person name="Inagaki F."/>
            <person name="Takami H."/>
        </authorList>
    </citation>
    <scope>NUCLEOTIDE SEQUENCE</scope>
    <source>
        <strain evidence="2">Expedition CK06-06</strain>
    </source>
</reference>
<dbReference type="PANTHER" id="PTHR33516:SF2">
    <property type="entry name" value="LEXA REPRESSOR-RELATED"/>
    <property type="match status" value="1"/>
</dbReference>
<protein>
    <recommendedName>
        <fullName evidence="1">Peptidase S24/S26A/S26B/S26C domain-containing protein</fullName>
    </recommendedName>
</protein>
<proteinExistence type="predicted"/>
<evidence type="ECO:0000259" key="1">
    <source>
        <dbReference type="Pfam" id="PF00717"/>
    </source>
</evidence>
<dbReference type="InterPro" id="IPR015927">
    <property type="entry name" value="Peptidase_S24_S26A/B/C"/>
</dbReference>
<gene>
    <name evidence="2" type="ORF">S06H3_16463</name>
</gene>